<dbReference type="EMBL" id="FMWP01000127">
    <property type="protein sequence ID" value="SDA02887.1"/>
    <property type="molecule type" value="Genomic_DNA"/>
</dbReference>
<dbReference type="STRING" id="289078.A0A2X0KWI9"/>
<feature type="compositionally biased region" description="Gly residues" evidence="1">
    <location>
        <begin position="687"/>
        <end position="698"/>
    </location>
</feature>
<dbReference type="InterPro" id="IPR018829">
    <property type="entry name" value="DUF2433"/>
</dbReference>
<feature type="compositionally biased region" description="Low complexity" evidence="1">
    <location>
        <begin position="715"/>
        <end position="729"/>
    </location>
</feature>
<keyword evidence="4" id="KW-1185">Reference proteome</keyword>
<name>A0A2X0KWI9_9BASI</name>
<dbReference type="OrthoDB" id="3918848at2759"/>
<protein>
    <submittedName>
        <fullName evidence="3">BZ3500_MvSof-1268-A1-R1_Chr7-1g09146 protein</fullName>
    </submittedName>
</protein>
<organism evidence="3 4">
    <name type="scientific">Microbotryum saponariae</name>
    <dbReference type="NCBI Taxonomy" id="289078"/>
    <lineage>
        <taxon>Eukaryota</taxon>
        <taxon>Fungi</taxon>
        <taxon>Dikarya</taxon>
        <taxon>Basidiomycota</taxon>
        <taxon>Pucciniomycotina</taxon>
        <taxon>Microbotryomycetes</taxon>
        <taxon>Microbotryales</taxon>
        <taxon>Microbotryaceae</taxon>
        <taxon>Microbotryum</taxon>
    </lineage>
</organism>
<feature type="compositionally biased region" description="Polar residues" evidence="1">
    <location>
        <begin position="612"/>
        <end position="624"/>
    </location>
</feature>
<dbReference type="PANTHER" id="PTHR31987">
    <property type="entry name" value="GLUTAMINASE A-RELATED"/>
    <property type="match status" value="1"/>
</dbReference>
<feature type="compositionally biased region" description="Gly residues" evidence="1">
    <location>
        <begin position="761"/>
        <end position="780"/>
    </location>
</feature>
<evidence type="ECO:0000256" key="1">
    <source>
        <dbReference type="SAM" id="MobiDB-lite"/>
    </source>
</evidence>
<feature type="compositionally biased region" description="Basic and acidic residues" evidence="1">
    <location>
        <begin position="633"/>
        <end position="655"/>
    </location>
</feature>
<proteinExistence type="predicted"/>
<feature type="compositionally biased region" description="Basic and acidic residues" evidence="1">
    <location>
        <begin position="805"/>
        <end position="819"/>
    </location>
</feature>
<dbReference type="Proteomes" id="UP000249723">
    <property type="component" value="Unassembled WGS sequence"/>
</dbReference>
<feature type="compositionally biased region" description="Low complexity" evidence="1">
    <location>
        <begin position="513"/>
        <end position="535"/>
    </location>
</feature>
<evidence type="ECO:0000313" key="3">
    <source>
        <dbReference type="EMBL" id="SDA02887.1"/>
    </source>
</evidence>
<feature type="compositionally biased region" description="Low complexity" evidence="1">
    <location>
        <begin position="477"/>
        <end position="504"/>
    </location>
</feature>
<reference evidence="4" key="1">
    <citation type="submission" date="2016-10" db="EMBL/GenBank/DDBJ databases">
        <authorList>
            <person name="Jeantristanb JTB J.-T."/>
            <person name="Ricardo R."/>
        </authorList>
    </citation>
    <scope>NUCLEOTIDE SEQUENCE [LARGE SCALE GENOMIC DNA]</scope>
</reference>
<feature type="domain" description="DUF2433" evidence="2">
    <location>
        <begin position="350"/>
        <end position="473"/>
    </location>
</feature>
<dbReference type="InterPro" id="IPR052743">
    <property type="entry name" value="Glutaminase_GtaA"/>
</dbReference>
<evidence type="ECO:0000259" key="2">
    <source>
        <dbReference type="Pfam" id="PF10360"/>
    </source>
</evidence>
<feature type="compositionally biased region" description="Basic and acidic residues" evidence="1">
    <location>
        <begin position="601"/>
        <end position="610"/>
    </location>
</feature>
<dbReference type="AlphaFoldDB" id="A0A2X0KWI9"/>
<feature type="compositionally biased region" description="Gly residues" evidence="1">
    <location>
        <begin position="543"/>
        <end position="568"/>
    </location>
</feature>
<gene>
    <name evidence="3" type="ORF">BZ3500_MVSOF-1268-A1-R1_CHR7-1G09146</name>
</gene>
<feature type="region of interest" description="Disordered" evidence="1">
    <location>
        <begin position="474"/>
        <end position="844"/>
    </location>
</feature>
<sequence length="844" mass="85910">MLLWWGPIAQRIPVVICGAAPTHPLIDCPFVVAPEAALVRRIHPPYDLSIRPHIEVLADNTIPPRASSSGALSTLNKLAAEHTAVAIIHSGDFGFYEPSSLPSISDRTLRHLVQYSSLISPAFRSALLAPNVQPAQLREMLASPPLKLPGGAPGPTVDDPSYFGLSDFPKLLAGEIKLRVPVYTVWGACEDVAVLEKIRLAAPSFLNVPASAEELQAATGAGEGPAGRSNLTTTYGYSIPNLTVLDEATTRVLLIGGVRLRLFGLGGAVVSHKLFDNGTGNATIAGGGGTMWTTVLQVGELVDTAQKVYDATETRLLVSHASPGREGLLAQLALVLKADLTVSAGLHFRYGVSYNEFSVQHDPEAYKLKLEYAKKGFNEIWDTVKSQVESVVDQNQRVLLNNALAVANRVPSSGAPSGPAGAAGTTNATEETAWKNCWNWNLPDAAYGSLLLDIVDGRIGSEMRSQGFNFAYRQNKPAPSAPAAATASSGAQTSSTQNASTTAPKSAETKVETTSVPAQAPVAPPSATAASANPNVAPPTGPSHGGPGAHRGGRGGYGERGGRGGFGPNGRTASGRGGAAVGRSNGSWSSGGERNGPEGGFRGERKERNETAAASNGPNNTNESKVPASGVAKDGDRAADKKIEATSAAAEKEEGVSSTPTTPSAPGGGRGGHNGRSERGGRHPRGGQAGHKSGGGGQHSSSSGNGAKEKEANNESSTAAPATPVASGAASGGGEASSFESAAAGAPTTGTSGHGERGGRGGRGAGRGRGGGRGGRGGGNHHQTASGGVERGEGWNSSPVPEGGRANRKENNNNDEGGKSKGAAGEGEGWSAPSDAQEGGQGGW</sequence>
<dbReference type="PANTHER" id="PTHR31987:SF11">
    <property type="entry name" value="DUF2433 DOMAIN-CONTAINING PROTEIN"/>
    <property type="match status" value="1"/>
</dbReference>
<accession>A0A2X0KWI9</accession>
<feature type="compositionally biased region" description="Low complexity" evidence="1">
    <location>
        <begin position="656"/>
        <end position="665"/>
    </location>
</feature>
<dbReference type="Pfam" id="PF10360">
    <property type="entry name" value="DUF2433"/>
    <property type="match status" value="1"/>
</dbReference>
<evidence type="ECO:0000313" key="4">
    <source>
        <dbReference type="Proteomes" id="UP000249723"/>
    </source>
</evidence>
<feature type="compositionally biased region" description="Low complexity" evidence="1">
    <location>
        <begin position="736"/>
        <end position="751"/>
    </location>
</feature>